<sequence>MLEKESAVRINDDVGSFRLVSAQVKPESQESSFSSILQGAVNDVEARGGNRSDEIGKILRMSKHRDGYADDVMKSYMNDLGGPLIDITDPDAIRFTVSGELVTKESMIYYAEMNAYAKRGYQDIYASGKAQGESPDQTFERFLEFNSSLPLRYKQMKNIWY</sequence>
<dbReference type="OrthoDB" id="6331091at2"/>
<proteinExistence type="predicted"/>
<name>A0A5R8ZCX0_9PSED</name>
<evidence type="ECO:0000313" key="1">
    <source>
        <dbReference type="EMBL" id="TLP63590.1"/>
    </source>
</evidence>
<keyword evidence="2" id="KW-1185">Reference proteome</keyword>
<dbReference type="Proteomes" id="UP000309819">
    <property type="component" value="Unassembled WGS sequence"/>
</dbReference>
<accession>A0A5R8ZCX0</accession>
<dbReference type="EMBL" id="VAUO01000002">
    <property type="protein sequence ID" value="TLP63590.1"/>
    <property type="molecule type" value="Genomic_DNA"/>
</dbReference>
<gene>
    <name evidence="1" type="ORF">FEM01_08905</name>
</gene>
<organism evidence="1 2">
    <name type="scientific">Pseudomonas mosselii</name>
    <dbReference type="NCBI Taxonomy" id="78327"/>
    <lineage>
        <taxon>Bacteria</taxon>
        <taxon>Pseudomonadati</taxon>
        <taxon>Pseudomonadota</taxon>
        <taxon>Gammaproteobacteria</taxon>
        <taxon>Pseudomonadales</taxon>
        <taxon>Pseudomonadaceae</taxon>
        <taxon>Pseudomonas</taxon>
    </lineage>
</organism>
<evidence type="ECO:0000313" key="2">
    <source>
        <dbReference type="Proteomes" id="UP000309819"/>
    </source>
</evidence>
<comment type="caution">
    <text evidence="1">The sequence shown here is derived from an EMBL/GenBank/DDBJ whole genome shotgun (WGS) entry which is preliminary data.</text>
</comment>
<dbReference type="RefSeq" id="WP_138219054.1">
    <property type="nucleotide sequence ID" value="NZ_VAUO01000002.1"/>
</dbReference>
<protein>
    <submittedName>
        <fullName evidence="1">Uncharacterized protein</fullName>
    </submittedName>
</protein>
<reference evidence="1 2" key="1">
    <citation type="submission" date="2019-05" db="EMBL/GenBank/DDBJ databases">
        <title>Pseudomonas sp. SC006 isolated from lettuce that can produce HBGAs.</title>
        <authorList>
            <person name="Wang D."/>
            <person name="Liao N."/>
            <person name="Liu D."/>
            <person name="Zhang Z."/>
            <person name="Zou S."/>
        </authorList>
    </citation>
    <scope>NUCLEOTIDE SEQUENCE [LARGE SCALE GENOMIC DNA]</scope>
    <source>
        <strain evidence="1 2">SC006</strain>
    </source>
</reference>
<dbReference type="AlphaFoldDB" id="A0A5R8ZCX0"/>